<protein>
    <recommendedName>
        <fullName evidence="1">Mycothiol-dependent maleylpyruvate isomerase metal-binding domain-containing protein</fullName>
    </recommendedName>
</protein>
<keyword evidence="3" id="KW-1185">Reference proteome</keyword>
<accession>A0A2S1SYN5</accession>
<feature type="domain" description="Mycothiol-dependent maleylpyruvate isomerase metal-binding" evidence="1">
    <location>
        <begin position="10"/>
        <end position="132"/>
    </location>
</feature>
<organism evidence="2 3">
    <name type="scientific">Streptomyces tirandamycinicus</name>
    <dbReference type="NCBI Taxonomy" id="2174846"/>
    <lineage>
        <taxon>Bacteria</taxon>
        <taxon>Bacillati</taxon>
        <taxon>Actinomycetota</taxon>
        <taxon>Actinomycetes</taxon>
        <taxon>Kitasatosporales</taxon>
        <taxon>Streptomycetaceae</taxon>
        <taxon>Streptomyces</taxon>
    </lineage>
</organism>
<name>A0A2S1SYN5_9ACTN</name>
<dbReference type="RefSeq" id="WP_108907733.1">
    <property type="nucleotide sequence ID" value="NZ_CP029188.1"/>
</dbReference>
<reference evidence="2 3" key="1">
    <citation type="submission" date="2018-05" db="EMBL/GenBank/DDBJ databases">
        <title>Complete genome sequence of sponge-derived Streptomyces sp. HNM0039.</title>
        <authorList>
            <person name="Huang X."/>
            <person name="Zhou S."/>
        </authorList>
    </citation>
    <scope>NUCLEOTIDE SEQUENCE [LARGE SCALE GENOMIC DNA]</scope>
    <source>
        <strain evidence="2 3">HNM0039</strain>
    </source>
</reference>
<dbReference type="Pfam" id="PF11716">
    <property type="entry name" value="MDMPI_N"/>
    <property type="match status" value="1"/>
</dbReference>
<dbReference type="AlphaFoldDB" id="A0A2S1SYN5"/>
<dbReference type="OrthoDB" id="4453346at2"/>
<dbReference type="GO" id="GO:0046872">
    <property type="term" value="F:metal ion binding"/>
    <property type="evidence" value="ECO:0007669"/>
    <property type="project" value="InterPro"/>
</dbReference>
<evidence type="ECO:0000313" key="2">
    <source>
        <dbReference type="EMBL" id="AWI31543.1"/>
    </source>
</evidence>
<dbReference type="InterPro" id="IPR034660">
    <property type="entry name" value="DinB/YfiT-like"/>
</dbReference>
<dbReference type="InterPro" id="IPR024344">
    <property type="entry name" value="MDMPI_metal-binding"/>
</dbReference>
<sequence length="192" mass="20465">MNEPWDSLVSAAAEDSAALLEKCAGDWSRPAGELTWSCTQTVDHLSQAVYGYAALLIARPTDRYVALRVAMDASAPADEIAESVRIGGTLLAQTVRTTDPGAWAWHPWGPGDASAFAAAGALELLVHSRDIAQGFGIEAALDGELCAPVVDRLFPEAPSGQRPADTLLWCAGRIALPGLPRRTDWRWDGTAR</sequence>
<evidence type="ECO:0000313" key="3">
    <source>
        <dbReference type="Proteomes" id="UP000244900"/>
    </source>
</evidence>
<evidence type="ECO:0000259" key="1">
    <source>
        <dbReference type="Pfam" id="PF11716"/>
    </source>
</evidence>
<proteinExistence type="predicted"/>
<dbReference type="Proteomes" id="UP000244900">
    <property type="component" value="Chromosome"/>
</dbReference>
<gene>
    <name evidence="2" type="ORF">DDW44_24280</name>
</gene>
<dbReference type="EMBL" id="CP029188">
    <property type="protein sequence ID" value="AWI31543.1"/>
    <property type="molecule type" value="Genomic_DNA"/>
</dbReference>
<dbReference type="SUPFAM" id="SSF109854">
    <property type="entry name" value="DinB/YfiT-like putative metalloenzymes"/>
    <property type="match status" value="1"/>
</dbReference>
<dbReference type="KEGG" id="stir:DDW44_24280"/>